<feature type="region of interest" description="Disordered" evidence="1">
    <location>
        <begin position="65"/>
        <end position="93"/>
    </location>
</feature>
<keyword evidence="3" id="KW-1185">Reference proteome</keyword>
<proteinExistence type="predicted"/>
<evidence type="ECO:0000256" key="1">
    <source>
        <dbReference type="SAM" id="MobiDB-lite"/>
    </source>
</evidence>
<accession>A0AAV7SPB1</accession>
<dbReference type="AlphaFoldDB" id="A0AAV7SPB1"/>
<evidence type="ECO:0008006" key="4">
    <source>
        <dbReference type="Google" id="ProtNLM"/>
    </source>
</evidence>
<protein>
    <recommendedName>
        <fullName evidence="4">Secreted protein</fullName>
    </recommendedName>
</protein>
<gene>
    <name evidence="2" type="ORF">NDU88_006340</name>
</gene>
<organism evidence="2 3">
    <name type="scientific">Pleurodeles waltl</name>
    <name type="common">Iberian ribbed newt</name>
    <dbReference type="NCBI Taxonomy" id="8319"/>
    <lineage>
        <taxon>Eukaryota</taxon>
        <taxon>Metazoa</taxon>
        <taxon>Chordata</taxon>
        <taxon>Craniata</taxon>
        <taxon>Vertebrata</taxon>
        <taxon>Euteleostomi</taxon>
        <taxon>Amphibia</taxon>
        <taxon>Batrachia</taxon>
        <taxon>Caudata</taxon>
        <taxon>Salamandroidea</taxon>
        <taxon>Salamandridae</taxon>
        <taxon>Pleurodelinae</taxon>
        <taxon>Pleurodeles</taxon>
    </lineage>
</organism>
<dbReference type="EMBL" id="JANPWB010000008">
    <property type="protein sequence ID" value="KAJ1165923.1"/>
    <property type="molecule type" value="Genomic_DNA"/>
</dbReference>
<name>A0AAV7SPB1_PLEWA</name>
<sequence length="93" mass="10293">MEPLLQLLLPLFPQRGIRAAPFRAWRSSSVDGRHQTAPCCPPACLCARESRCAHPCACCRVRSAAPSCRAPKNRNQKRPSALRERRSSPCSPP</sequence>
<dbReference type="Proteomes" id="UP001066276">
    <property type="component" value="Chromosome 4_2"/>
</dbReference>
<reference evidence="2" key="1">
    <citation type="journal article" date="2022" name="bioRxiv">
        <title>Sequencing and chromosome-scale assembly of the giantPleurodeles waltlgenome.</title>
        <authorList>
            <person name="Brown T."/>
            <person name="Elewa A."/>
            <person name="Iarovenko S."/>
            <person name="Subramanian E."/>
            <person name="Araus A.J."/>
            <person name="Petzold A."/>
            <person name="Susuki M."/>
            <person name="Suzuki K.-i.T."/>
            <person name="Hayashi T."/>
            <person name="Toyoda A."/>
            <person name="Oliveira C."/>
            <person name="Osipova E."/>
            <person name="Leigh N.D."/>
            <person name="Simon A."/>
            <person name="Yun M.H."/>
        </authorList>
    </citation>
    <scope>NUCLEOTIDE SEQUENCE</scope>
    <source>
        <strain evidence="2">20211129_DDA</strain>
        <tissue evidence="2">Liver</tissue>
    </source>
</reference>
<evidence type="ECO:0000313" key="2">
    <source>
        <dbReference type="EMBL" id="KAJ1165923.1"/>
    </source>
</evidence>
<comment type="caution">
    <text evidence="2">The sequence shown here is derived from an EMBL/GenBank/DDBJ whole genome shotgun (WGS) entry which is preliminary data.</text>
</comment>
<evidence type="ECO:0000313" key="3">
    <source>
        <dbReference type="Proteomes" id="UP001066276"/>
    </source>
</evidence>